<evidence type="ECO:0000313" key="2">
    <source>
        <dbReference type="EMBL" id="MDI4649398.1"/>
    </source>
</evidence>
<accession>A0ABT6TRD2</accession>
<organism evidence="2 3">
    <name type="scientific">Cohnella hashimotonis</name>
    <dbReference type="NCBI Taxonomy" id="2826895"/>
    <lineage>
        <taxon>Bacteria</taxon>
        <taxon>Bacillati</taxon>
        <taxon>Bacillota</taxon>
        <taxon>Bacilli</taxon>
        <taxon>Bacillales</taxon>
        <taxon>Paenibacillaceae</taxon>
        <taxon>Cohnella</taxon>
    </lineage>
</organism>
<dbReference type="RefSeq" id="WP_282912042.1">
    <property type="nucleotide sequence ID" value="NZ_JAGRPV010000001.1"/>
</dbReference>
<comment type="caution">
    <text evidence="2">The sequence shown here is derived from an EMBL/GenBank/DDBJ whole genome shotgun (WGS) entry which is preliminary data.</text>
</comment>
<proteinExistence type="predicted"/>
<dbReference type="Gene3D" id="2.60.40.10">
    <property type="entry name" value="Immunoglobulins"/>
    <property type="match status" value="1"/>
</dbReference>
<keyword evidence="3" id="KW-1185">Reference proteome</keyword>
<feature type="region of interest" description="Disordered" evidence="1">
    <location>
        <begin position="924"/>
        <end position="997"/>
    </location>
</feature>
<dbReference type="InterPro" id="IPR013783">
    <property type="entry name" value="Ig-like_fold"/>
</dbReference>
<name>A0ABT6TRD2_9BACL</name>
<protein>
    <recommendedName>
        <fullName evidence="4">DUF5011 domain-containing protein</fullName>
    </recommendedName>
</protein>
<evidence type="ECO:0008006" key="4">
    <source>
        <dbReference type="Google" id="ProtNLM"/>
    </source>
</evidence>
<dbReference type="Proteomes" id="UP001161691">
    <property type="component" value="Unassembled WGS sequence"/>
</dbReference>
<evidence type="ECO:0000313" key="3">
    <source>
        <dbReference type="Proteomes" id="UP001161691"/>
    </source>
</evidence>
<dbReference type="EMBL" id="JAGRPV010000001">
    <property type="protein sequence ID" value="MDI4649398.1"/>
    <property type="molecule type" value="Genomic_DNA"/>
</dbReference>
<feature type="compositionally biased region" description="Pro residues" evidence="1">
    <location>
        <begin position="937"/>
        <end position="991"/>
    </location>
</feature>
<sequence length="1798" mass="194576">MRKGSYAKRITAVGLVICLLLSLVPSSLNGKATAAGQDLEVMFSTGAHVGNATYNADNTFLNFYNNQVPGFYTTRKDGNATVDWAGGDVYAGTNDKSSYVTLQVRVADNPILREMALGGQAEMITGFAVLRRHSGFIWVRRSEIKIYVDGQELMNYRTGGSQVYNKQATKLIKPNSVIDISIWGQGEDDGEGAGVRGFYLKFQDKQRPVIDSYTFTGNGNERTNPNINQEELYAKENENITLTYNFSEPIRPTALTSSNSDFFLRHPLFVNPAGTGLPANGQQQYLQNTTYSSSNLKTYNSSLTYNYTGVRYHNSGNLPLEPLITGTTPGNAPIDQTLQEKMDAAVFADGAGNVLQPNLASVKAGNGSLSYLLQNGGKVGNPFDYKNKGFRVIVDAVRPKYTKTGNGIQPEILTGVTLNRGDIIDFNVQLTEEGIGNKALIEGKTFLYFNNGMKAYYLKGSSSKNLIFRATVDDGVQLETPLLKVIALTNDGKGDNSDTNVISDYAGNLLFQPANFNGEHTDGDVSLVNSKIDWANLSIDNTKPLVSYHFDLGGADNTTYKKVGKITIDANDPAIKVPMLDPDVAERGVSHPSKGIYRPTNMTGEASPAVGLVYYWWSKSATDPFAAQVGDNYAALKRYALSAKQPSEDLYPTGFEGVKLTVANNKTNLITPPAEAYLPENSGEWYLHTWTADMTWDSARELMQYDKMKEYVRTHSEQYEAWKAEAPGSDADKTFYADNKALVAVGQYGDLSVWSLDDFKHDDSNWTHSVGVLKLDNQGPTSVADNVYGSNTGDVQVSALVLDPHSGVDKVDYQWVKDGDSPSDINWVPTVVDNGKVKESTLNEVFEYGTFWLYLRMTDLAGNESVQKVDLPAVVGSGTSLPGTFSPEADSNYVKSQKVTFTINGTEPDYVGYAISSSSIHPSDDAFAGLTAEPTKTPTPTPTPTETPTPTPTETPTETPTPTPSETPTPTPSETPTPTPSETPTPTPTPTPEVSLSYRIPEDTSHSGIQYVHVLVKKDGQDYYYAKAYYWDNSPSEITFSKSGVPYPLDVQETTVSINELYSKKNMISKYQWVRVDEGIPEIAPTEASEGWAELPQGGSVSIKGKDVLPAGEIANFRLYVRNTDGAGNTSIVATSDLFKVTHTGDETVPPADTESDLIYLYGDEKDGYTAILKLSLDTENKAGYEYSVSPDQGESWTRWKPYTNFVSLPVPSGDPSKLQVMVKYRTPGGAISEAFPLDSSNASLDEKPIYALASVSGTSMVLPSVGANIDIQVPAGLKVVPAAVNPAKLVRTGNTFNVPENGYYAFEVIDLNDPSRKDNLYIVVKNVDGTAPIGSIEFGGTAPTNANVVAKLSASEPVIVTNNGGSNVYTFKENGSFTFEFKDQAGNTATKTATVGNIRKNAPNVKIVRSYVNGSTTFPTIRDGNGNVIYTSGLTLEVQSGDSPAQPIFVTDGGNPRAVSDNGTVSFTVADEYGNTTIVKETVDNLVTSGPTAEKVDYTFVDSEGKAIADDKIVTIGGKKYASGKIKVTITGKNPAANAVFSGTAPAVDEMTGAYLNKISDATGKFTYSRVYETNGSTQVGLADLLGHMTRVPVTIQGIDSTGPALTLNQTSVGIVQNKADFDYAKDLGGYTVSDNISAADKIKVSISGLDLTKLGRQQVTYTAVDEVGNKTVATQSVIVVKNGGLLIFGNNTLISANSGETALFDTNKLTFRISGYNLIKVGGKDLTNEWATYDLYYQPGLYREGQMKAIATKVTYDELVKGEFKVTFPKAGWYTVIVRTQERDREFASFFIGSTN</sequence>
<gene>
    <name evidence="2" type="ORF">KB449_30985</name>
</gene>
<reference evidence="2" key="1">
    <citation type="submission" date="2023-04" db="EMBL/GenBank/DDBJ databases">
        <title>Comparative genomic analysis of Cohnella hashimotonis sp. nov., isolated from the International Space Station.</title>
        <authorList>
            <person name="Venkateswaran K."/>
            <person name="Simpson A."/>
        </authorList>
    </citation>
    <scope>NUCLEOTIDE SEQUENCE</scope>
    <source>
        <strain evidence="2">F6_2S_P_1</strain>
    </source>
</reference>
<evidence type="ECO:0000256" key="1">
    <source>
        <dbReference type="SAM" id="MobiDB-lite"/>
    </source>
</evidence>